<evidence type="ECO:0000313" key="2">
    <source>
        <dbReference type="Proteomes" id="UP000004980"/>
    </source>
</evidence>
<dbReference type="Proteomes" id="UP000004980">
    <property type="component" value="Unassembled WGS sequence"/>
</dbReference>
<sequence>MPEQGGRRFRHAPYTFGTPWPINLCNLYTEVIEISYGLAMRVALVSQFSSSESSASRPKSHAMLKVSRPAADRFGNALFS</sequence>
<dbReference type="EMBL" id="AKAU01000097">
    <property type="protein sequence ID" value="EIM99555.1"/>
    <property type="molecule type" value="Genomic_DNA"/>
</dbReference>
<reference evidence="1 2" key="1">
    <citation type="journal article" date="2012" name="J. Bacteriol.">
        <title>Draft Genome Sequence of the Soil Bacterium Burkholderia terrae Strain BS001, Which Interacts with Fungal Surface Structures.</title>
        <authorList>
            <person name="Nazir R."/>
            <person name="Hansen M.A."/>
            <person name="Sorensen S."/>
            <person name="van Elsas J.D."/>
        </authorList>
    </citation>
    <scope>NUCLEOTIDE SEQUENCE [LARGE SCALE GENOMIC DNA]</scope>
    <source>
        <strain evidence="1 2">BS001</strain>
    </source>
</reference>
<comment type="caution">
    <text evidence="1">The sequence shown here is derived from an EMBL/GenBank/DDBJ whole genome shotgun (WGS) entry which is preliminary data.</text>
</comment>
<evidence type="ECO:0000313" key="1">
    <source>
        <dbReference type="EMBL" id="EIM99555.1"/>
    </source>
</evidence>
<organism evidence="1 2">
    <name type="scientific">Paraburkholderia hospita</name>
    <dbReference type="NCBI Taxonomy" id="169430"/>
    <lineage>
        <taxon>Bacteria</taxon>
        <taxon>Pseudomonadati</taxon>
        <taxon>Pseudomonadota</taxon>
        <taxon>Betaproteobacteria</taxon>
        <taxon>Burkholderiales</taxon>
        <taxon>Burkholderiaceae</taxon>
        <taxon>Paraburkholderia</taxon>
    </lineage>
</organism>
<protein>
    <submittedName>
        <fullName evidence="1">Uncharacterized protein</fullName>
    </submittedName>
</protein>
<proteinExistence type="predicted"/>
<accession>A0ABN0FLG6</accession>
<name>A0ABN0FLG6_9BURK</name>
<keyword evidence="2" id="KW-1185">Reference proteome</keyword>
<gene>
    <name evidence="1" type="ORF">WQE_18514</name>
</gene>